<dbReference type="InterPro" id="IPR028098">
    <property type="entry name" value="Glyco_trans_4-like_N"/>
</dbReference>
<feature type="domain" description="Glycosyltransferase subfamily 4-like N-terminal" evidence="2">
    <location>
        <begin position="31"/>
        <end position="182"/>
    </location>
</feature>
<dbReference type="PANTHER" id="PTHR45947:SF3">
    <property type="entry name" value="SULFOQUINOVOSYL TRANSFERASE SQD2"/>
    <property type="match status" value="1"/>
</dbReference>
<dbReference type="CDD" id="cd03801">
    <property type="entry name" value="GT4_PimA-like"/>
    <property type="match status" value="1"/>
</dbReference>
<dbReference type="EMBL" id="SWAD01000038">
    <property type="protein sequence ID" value="TMQ76864.1"/>
    <property type="molecule type" value="Genomic_DNA"/>
</dbReference>
<dbReference type="RefSeq" id="WP_138678040.1">
    <property type="nucleotide sequence ID" value="NZ_SWAD01000038.1"/>
</dbReference>
<dbReference type="PANTHER" id="PTHR45947">
    <property type="entry name" value="SULFOQUINOVOSYL TRANSFERASE SQD2"/>
    <property type="match status" value="1"/>
</dbReference>
<keyword evidence="3" id="KW-0808">Transferase</keyword>
<evidence type="ECO:0000259" key="1">
    <source>
        <dbReference type="Pfam" id="PF00534"/>
    </source>
</evidence>
<keyword evidence="4" id="KW-1185">Reference proteome</keyword>
<dbReference type="Proteomes" id="UP000306324">
    <property type="component" value="Unassembled WGS sequence"/>
</dbReference>
<sequence>MSAAFGQALPNPDASQTWPAICIVGPLPPPFGGMANQCEQLVRLLREEGIQVELVRTNAPYRPAWVGRLPVLRAGFRLLPYLWHLWQAAGRAEVMHVLANSGWAWHLLAAPALWIARLYKTPVIINYRGGNADEFFTAAPRYVLRMLAQAALRVTPSTFLLRVFARHGLTAEAIPNIIDLSRFAPATPRSFGEAPHLVVTRNLEPIYDMPTAIHAFAGVRAAFPRAQLTLAGSGPELSRLQALVSELGLQDSVRFSGRIANADIPALYASADCLLNPSTVDNMPISILEALASGVPVVSTCAGGIPDLVEHGVSGLLVPIGDRGAMAREALRILQEPGLAAALRQAGLVQATSYAWPQVRRQWLAAYCRVAATRRNP</sequence>
<dbReference type="GO" id="GO:0016757">
    <property type="term" value="F:glycosyltransferase activity"/>
    <property type="evidence" value="ECO:0007669"/>
    <property type="project" value="InterPro"/>
</dbReference>
<organism evidence="3 4">
    <name type="scientific">Candidatus Accumulibacter phosphatis</name>
    <dbReference type="NCBI Taxonomy" id="327160"/>
    <lineage>
        <taxon>Bacteria</taxon>
        <taxon>Pseudomonadati</taxon>
        <taxon>Pseudomonadota</taxon>
        <taxon>Betaproteobacteria</taxon>
        <taxon>Candidatus Accumulibacter</taxon>
    </lineage>
</organism>
<dbReference type="InterPro" id="IPR001296">
    <property type="entry name" value="Glyco_trans_1"/>
</dbReference>
<evidence type="ECO:0000259" key="2">
    <source>
        <dbReference type="Pfam" id="PF13439"/>
    </source>
</evidence>
<dbReference type="AlphaFoldDB" id="A0A5S4EN83"/>
<comment type="caution">
    <text evidence="3">The sequence shown here is derived from an EMBL/GenBank/DDBJ whole genome shotgun (WGS) entry which is preliminary data.</text>
</comment>
<evidence type="ECO:0000313" key="4">
    <source>
        <dbReference type="Proteomes" id="UP000306324"/>
    </source>
</evidence>
<dbReference type="OrthoDB" id="267270at2"/>
<dbReference type="Pfam" id="PF00534">
    <property type="entry name" value="Glycos_transf_1"/>
    <property type="match status" value="1"/>
</dbReference>
<proteinExistence type="predicted"/>
<gene>
    <name evidence="3" type="ORF">ACCUM_3826</name>
</gene>
<feature type="domain" description="Glycosyl transferase family 1" evidence="1">
    <location>
        <begin position="194"/>
        <end position="347"/>
    </location>
</feature>
<name>A0A5S4EN83_9PROT</name>
<accession>A0A5S4EN83</accession>
<evidence type="ECO:0000313" key="3">
    <source>
        <dbReference type="EMBL" id="TMQ76864.1"/>
    </source>
</evidence>
<dbReference type="SUPFAM" id="SSF53756">
    <property type="entry name" value="UDP-Glycosyltransferase/glycogen phosphorylase"/>
    <property type="match status" value="1"/>
</dbReference>
<dbReference type="Gene3D" id="3.40.50.2000">
    <property type="entry name" value="Glycogen Phosphorylase B"/>
    <property type="match status" value="2"/>
</dbReference>
<reference evidence="3 4" key="1">
    <citation type="submission" date="2019-04" db="EMBL/GenBank/DDBJ databases">
        <title>A novel phosphate-accumulating bacterium identified in bioreactor for phosphate removal from wastewater.</title>
        <authorList>
            <person name="Kotlyarov R.Y."/>
            <person name="Beletsky A.V."/>
            <person name="Kallistova A.Y."/>
            <person name="Dorofeev A.G."/>
            <person name="Nikolaev Y.Y."/>
            <person name="Pimenov N.V."/>
            <person name="Ravin N.V."/>
            <person name="Mardanov A.V."/>
        </authorList>
    </citation>
    <scope>NUCLEOTIDE SEQUENCE [LARGE SCALE GENOMIC DNA]</scope>
    <source>
        <strain evidence="3 4">Bin19</strain>
    </source>
</reference>
<dbReference type="InterPro" id="IPR050194">
    <property type="entry name" value="Glycosyltransferase_grp1"/>
</dbReference>
<dbReference type="Pfam" id="PF13439">
    <property type="entry name" value="Glyco_transf_4"/>
    <property type="match status" value="1"/>
</dbReference>
<protein>
    <submittedName>
        <fullName evidence="3">Glycosyl transferase, group 1</fullName>
    </submittedName>
</protein>